<dbReference type="GO" id="GO:0043161">
    <property type="term" value="P:proteasome-mediated ubiquitin-dependent protein catabolic process"/>
    <property type="evidence" value="ECO:0007669"/>
    <property type="project" value="TreeGrafter"/>
</dbReference>
<dbReference type="Pfam" id="PF13639">
    <property type="entry name" value="zf-RING_2"/>
    <property type="match status" value="1"/>
</dbReference>
<keyword evidence="3" id="KW-0862">Zinc</keyword>
<dbReference type="GO" id="GO:0008270">
    <property type="term" value="F:zinc ion binding"/>
    <property type="evidence" value="ECO:0007669"/>
    <property type="project" value="UniProtKB-KW"/>
</dbReference>
<proteinExistence type="predicted"/>
<dbReference type="Proteomes" id="UP000708208">
    <property type="component" value="Unassembled WGS sequence"/>
</dbReference>
<evidence type="ECO:0000256" key="4">
    <source>
        <dbReference type="PROSITE-ProRule" id="PRU00175"/>
    </source>
</evidence>
<protein>
    <recommendedName>
        <fullName evidence="6">RING-type domain-containing protein</fullName>
    </recommendedName>
</protein>
<sequence>SILCFSLMIENETFRHPSKAKHGPEKKWFRFIFTILSQMSFHYMTFPFADNKCYLGEGKQSEIKHGTTFVAITYAIFHGLSNNMEVTRKELKKTSGSTVHRNESSKIQLLKNVERGDCDKKANERFQNDIILENNNHMKISFDKTISFENLDFSDTDTELRNNTKLFHTSTTELYEKKSLKRSSSLFSTSRSSLASGSFAGASSNVTLSSTGSSACGGLPEKGQHETRNQYWTEQKPEASESRRRLSSNSKFNEYVCSTSSWEWEDEESLEVPELQDAFAYRKRRPSYRNSISSETSDLIDFDGIQKNGTTQKIFPEVNPRPLPVLEQPSTSFAASGILRASCPTLNANDVTGGALKHILNPRNKSVKNTSASTFEIAKASPTPPMTSSKSSSCISSVRSVTFLNNKRPITLRFTPSGLTETSRVVWMTETGDHTGTVKWVGKIRDKFYAGIEFEKAVGNSSGIYGYGHGLQIRLFTCKLGYGRFIPVDELILYEDYYENQKTGFICIICRDDFIEPGECDEGLDVPEKFMVATKCGHLFHQLCLNHWFNEKSAAFQNCPYCHFPMERNDTIRIFPAQLK</sequence>
<evidence type="ECO:0000256" key="1">
    <source>
        <dbReference type="ARBA" id="ARBA00022723"/>
    </source>
</evidence>
<dbReference type="InterPro" id="IPR000938">
    <property type="entry name" value="CAP-Gly_domain"/>
</dbReference>
<dbReference type="AlphaFoldDB" id="A0A8J2LX26"/>
<feature type="region of interest" description="Disordered" evidence="5">
    <location>
        <begin position="210"/>
        <end position="245"/>
    </location>
</feature>
<feature type="non-terminal residue" evidence="7">
    <location>
        <position position="580"/>
    </location>
</feature>
<dbReference type="Pfam" id="PF01302">
    <property type="entry name" value="CAP_GLY"/>
    <property type="match status" value="1"/>
</dbReference>
<accession>A0A8J2LX26</accession>
<dbReference type="InterPro" id="IPR001841">
    <property type="entry name" value="Znf_RING"/>
</dbReference>
<gene>
    <name evidence="7" type="ORF">AFUS01_LOCUS47185</name>
</gene>
<name>A0A8J2LX26_9HEXA</name>
<evidence type="ECO:0000313" key="7">
    <source>
        <dbReference type="EMBL" id="CAG7838192.1"/>
    </source>
</evidence>
<evidence type="ECO:0000259" key="6">
    <source>
        <dbReference type="PROSITE" id="PS50089"/>
    </source>
</evidence>
<reference evidence="7" key="1">
    <citation type="submission" date="2021-06" db="EMBL/GenBank/DDBJ databases">
        <authorList>
            <person name="Hodson N. C."/>
            <person name="Mongue J. A."/>
            <person name="Jaron S. K."/>
        </authorList>
    </citation>
    <scope>NUCLEOTIDE SEQUENCE</scope>
</reference>
<evidence type="ECO:0000256" key="2">
    <source>
        <dbReference type="ARBA" id="ARBA00022771"/>
    </source>
</evidence>
<dbReference type="GO" id="GO:0012505">
    <property type="term" value="C:endomembrane system"/>
    <property type="evidence" value="ECO:0007669"/>
    <property type="project" value="TreeGrafter"/>
</dbReference>
<evidence type="ECO:0000256" key="5">
    <source>
        <dbReference type="SAM" id="MobiDB-lite"/>
    </source>
</evidence>
<organism evidence="7 8">
    <name type="scientific">Allacma fusca</name>
    <dbReference type="NCBI Taxonomy" id="39272"/>
    <lineage>
        <taxon>Eukaryota</taxon>
        <taxon>Metazoa</taxon>
        <taxon>Ecdysozoa</taxon>
        <taxon>Arthropoda</taxon>
        <taxon>Hexapoda</taxon>
        <taxon>Collembola</taxon>
        <taxon>Symphypleona</taxon>
        <taxon>Sminthuridae</taxon>
        <taxon>Allacma</taxon>
    </lineage>
</organism>
<dbReference type="GO" id="GO:0061630">
    <property type="term" value="F:ubiquitin protein ligase activity"/>
    <property type="evidence" value="ECO:0007669"/>
    <property type="project" value="TreeGrafter"/>
</dbReference>
<evidence type="ECO:0000256" key="3">
    <source>
        <dbReference type="ARBA" id="ARBA00022833"/>
    </source>
</evidence>
<keyword evidence="8" id="KW-1185">Reference proteome</keyword>
<keyword evidence="2 4" id="KW-0863">Zinc-finger</keyword>
<comment type="caution">
    <text evidence="7">The sequence shown here is derived from an EMBL/GenBank/DDBJ whole genome shotgun (WGS) entry which is preliminary data.</text>
</comment>
<dbReference type="SMART" id="SM00184">
    <property type="entry name" value="RING"/>
    <property type="match status" value="1"/>
</dbReference>
<evidence type="ECO:0000313" key="8">
    <source>
        <dbReference type="Proteomes" id="UP000708208"/>
    </source>
</evidence>
<dbReference type="PROSITE" id="PS50089">
    <property type="entry name" value="ZF_RING_2"/>
    <property type="match status" value="1"/>
</dbReference>
<dbReference type="PANTHER" id="PTHR22763">
    <property type="entry name" value="RING ZINC FINGER PROTEIN"/>
    <property type="match status" value="1"/>
</dbReference>
<keyword evidence="1" id="KW-0479">Metal-binding</keyword>
<dbReference type="InterPro" id="IPR050731">
    <property type="entry name" value="HRD1_E3_ubiq-ligases"/>
</dbReference>
<dbReference type="SMART" id="SM01052">
    <property type="entry name" value="CAP_GLY"/>
    <property type="match status" value="1"/>
</dbReference>
<dbReference type="OrthoDB" id="8062037at2759"/>
<feature type="compositionally biased region" description="Basic and acidic residues" evidence="5">
    <location>
        <begin position="235"/>
        <end position="244"/>
    </location>
</feature>
<feature type="domain" description="RING-type" evidence="6">
    <location>
        <begin position="507"/>
        <end position="563"/>
    </location>
</feature>
<dbReference type="EMBL" id="CAJVCH010571663">
    <property type="protein sequence ID" value="CAG7838192.1"/>
    <property type="molecule type" value="Genomic_DNA"/>
</dbReference>